<dbReference type="AlphaFoldDB" id="A0A261S054"/>
<dbReference type="InterPro" id="IPR002068">
    <property type="entry name" value="A-crystallin/Hsp20_dom"/>
</dbReference>
<organism evidence="4 5">
    <name type="scientific">Bordetella genomosp. 10</name>
    <dbReference type="NCBI Taxonomy" id="1416804"/>
    <lineage>
        <taxon>Bacteria</taxon>
        <taxon>Pseudomonadati</taxon>
        <taxon>Pseudomonadota</taxon>
        <taxon>Betaproteobacteria</taxon>
        <taxon>Burkholderiales</taxon>
        <taxon>Alcaligenaceae</taxon>
        <taxon>Bordetella</taxon>
    </lineage>
</organism>
<dbReference type="CDD" id="cd06464">
    <property type="entry name" value="ACD_sHsps-like"/>
    <property type="match status" value="1"/>
</dbReference>
<dbReference type="OrthoDB" id="5295562at2"/>
<dbReference type="Pfam" id="PF00011">
    <property type="entry name" value="HSP20"/>
    <property type="match status" value="1"/>
</dbReference>
<evidence type="ECO:0000313" key="4">
    <source>
        <dbReference type="EMBL" id="OZI30292.1"/>
    </source>
</evidence>
<feature type="domain" description="SHSP" evidence="3">
    <location>
        <begin position="34"/>
        <end position="135"/>
    </location>
</feature>
<dbReference type="SUPFAM" id="SSF49764">
    <property type="entry name" value="HSP20-like chaperones"/>
    <property type="match status" value="1"/>
</dbReference>
<dbReference type="InterPro" id="IPR008978">
    <property type="entry name" value="HSP20-like_chaperone"/>
</dbReference>
<reference evidence="5" key="1">
    <citation type="submission" date="2017-05" db="EMBL/GenBank/DDBJ databases">
        <title>Complete and WGS of Bordetella genogroups.</title>
        <authorList>
            <person name="Spilker T."/>
            <person name="Lipuma J."/>
        </authorList>
    </citation>
    <scope>NUCLEOTIDE SEQUENCE [LARGE SCALE GENOMIC DNA]</scope>
    <source>
        <strain evidence="5">AU16122</strain>
    </source>
</reference>
<dbReference type="PROSITE" id="PS01031">
    <property type="entry name" value="SHSP"/>
    <property type="match status" value="1"/>
</dbReference>
<dbReference type="Gene3D" id="2.60.40.790">
    <property type="match status" value="1"/>
</dbReference>
<protein>
    <submittedName>
        <fullName evidence="4">Heat-shock protein Hsp20</fullName>
    </submittedName>
</protein>
<comment type="caution">
    <text evidence="4">The sequence shown here is derived from an EMBL/GenBank/DDBJ whole genome shotgun (WGS) entry which is preliminary data.</text>
</comment>
<accession>A0A261S054</accession>
<evidence type="ECO:0000256" key="2">
    <source>
        <dbReference type="RuleBase" id="RU003616"/>
    </source>
</evidence>
<dbReference type="EMBL" id="NEVM01000005">
    <property type="protein sequence ID" value="OZI30292.1"/>
    <property type="molecule type" value="Genomic_DNA"/>
</dbReference>
<evidence type="ECO:0000313" key="5">
    <source>
        <dbReference type="Proteomes" id="UP000216020"/>
    </source>
</evidence>
<dbReference type="Proteomes" id="UP000216020">
    <property type="component" value="Unassembled WGS sequence"/>
</dbReference>
<evidence type="ECO:0000256" key="1">
    <source>
        <dbReference type="PROSITE-ProRule" id="PRU00285"/>
    </source>
</evidence>
<keyword evidence="5" id="KW-1185">Reference proteome</keyword>
<gene>
    <name evidence="4" type="ORF">CAL29_19785</name>
</gene>
<sequence>MRSRDLSSWMWGDALSMLEQADRLHRQFFKACAADPQRWEPPIDVIETAEAIIVHVALPGVPASAVTVGYEPGGITVAGARRLPATQAAHIHRVEIPYGRFERRIALPLHALEPQPPVMTDGCLVLTLVKRKETP</sequence>
<proteinExistence type="inferred from homology"/>
<dbReference type="RefSeq" id="WP_094854722.1">
    <property type="nucleotide sequence ID" value="NZ_NEVM01000005.1"/>
</dbReference>
<name>A0A261S054_9BORD</name>
<evidence type="ECO:0000259" key="3">
    <source>
        <dbReference type="PROSITE" id="PS01031"/>
    </source>
</evidence>
<comment type="similarity">
    <text evidence="1 2">Belongs to the small heat shock protein (HSP20) family.</text>
</comment>